<protein>
    <submittedName>
        <fullName evidence="1">Uncharacterized protein</fullName>
    </submittedName>
</protein>
<dbReference type="EMBL" id="MU151230">
    <property type="protein sequence ID" value="KAF9446762.1"/>
    <property type="molecule type" value="Genomic_DNA"/>
</dbReference>
<sequence length="103" mass="11818">MHRYDCLNIPARYDTYSFSFFGDADIAGECLLCIVVVVPLPPVDPSGHYASECLDYMLTFTTYHNDLRYLYSFSFTFLNTAFPSPTRKRCHHTACRFIGINAL</sequence>
<organism evidence="1 2">
    <name type="scientific">Macrolepiota fuliginosa MF-IS2</name>
    <dbReference type="NCBI Taxonomy" id="1400762"/>
    <lineage>
        <taxon>Eukaryota</taxon>
        <taxon>Fungi</taxon>
        <taxon>Dikarya</taxon>
        <taxon>Basidiomycota</taxon>
        <taxon>Agaricomycotina</taxon>
        <taxon>Agaricomycetes</taxon>
        <taxon>Agaricomycetidae</taxon>
        <taxon>Agaricales</taxon>
        <taxon>Agaricineae</taxon>
        <taxon>Agaricaceae</taxon>
        <taxon>Macrolepiota</taxon>
    </lineage>
</organism>
<dbReference type="Proteomes" id="UP000807342">
    <property type="component" value="Unassembled WGS sequence"/>
</dbReference>
<reference evidence="1" key="1">
    <citation type="submission" date="2020-11" db="EMBL/GenBank/DDBJ databases">
        <authorList>
            <consortium name="DOE Joint Genome Institute"/>
            <person name="Ahrendt S."/>
            <person name="Riley R."/>
            <person name="Andreopoulos W."/>
            <person name="Labutti K."/>
            <person name="Pangilinan J."/>
            <person name="Ruiz-Duenas F.J."/>
            <person name="Barrasa J.M."/>
            <person name="Sanchez-Garcia M."/>
            <person name="Camarero S."/>
            <person name="Miyauchi S."/>
            <person name="Serrano A."/>
            <person name="Linde D."/>
            <person name="Babiker R."/>
            <person name="Drula E."/>
            <person name="Ayuso-Fernandez I."/>
            <person name="Pacheco R."/>
            <person name="Padilla G."/>
            <person name="Ferreira P."/>
            <person name="Barriuso J."/>
            <person name="Kellner H."/>
            <person name="Castanera R."/>
            <person name="Alfaro M."/>
            <person name="Ramirez L."/>
            <person name="Pisabarro A.G."/>
            <person name="Kuo A."/>
            <person name="Tritt A."/>
            <person name="Lipzen A."/>
            <person name="He G."/>
            <person name="Yan M."/>
            <person name="Ng V."/>
            <person name="Cullen D."/>
            <person name="Martin F."/>
            <person name="Rosso M.-N."/>
            <person name="Henrissat B."/>
            <person name="Hibbett D."/>
            <person name="Martinez A.T."/>
            <person name="Grigoriev I.V."/>
        </authorList>
    </citation>
    <scope>NUCLEOTIDE SEQUENCE</scope>
    <source>
        <strain evidence="1">MF-IS2</strain>
    </source>
</reference>
<accession>A0A9P5X8T5</accession>
<keyword evidence="2" id="KW-1185">Reference proteome</keyword>
<comment type="caution">
    <text evidence="1">The sequence shown here is derived from an EMBL/GenBank/DDBJ whole genome shotgun (WGS) entry which is preliminary data.</text>
</comment>
<proteinExistence type="predicted"/>
<name>A0A9P5X8T5_9AGAR</name>
<gene>
    <name evidence="1" type="ORF">P691DRAFT_167308</name>
</gene>
<evidence type="ECO:0000313" key="2">
    <source>
        <dbReference type="Proteomes" id="UP000807342"/>
    </source>
</evidence>
<evidence type="ECO:0000313" key="1">
    <source>
        <dbReference type="EMBL" id="KAF9446762.1"/>
    </source>
</evidence>
<dbReference type="AlphaFoldDB" id="A0A9P5X8T5"/>